<name>A0A7W6F3B1_9SPHN</name>
<protein>
    <submittedName>
        <fullName evidence="2">Putative membrane-anchored protein</fullName>
    </submittedName>
</protein>
<keyword evidence="1" id="KW-1133">Transmembrane helix</keyword>
<accession>A0A7W6F3B1</accession>
<reference evidence="2 3" key="1">
    <citation type="submission" date="2020-08" db="EMBL/GenBank/DDBJ databases">
        <title>Genomic Encyclopedia of Type Strains, Phase IV (KMG-IV): sequencing the most valuable type-strain genomes for metagenomic binning, comparative biology and taxonomic classification.</title>
        <authorList>
            <person name="Goeker M."/>
        </authorList>
    </citation>
    <scope>NUCLEOTIDE SEQUENCE [LARGE SCALE GENOMIC DNA]</scope>
    <source>
        <strain evidence="2 3">DSM 19512</strain>
    </source>
</reference>
<organism evidence="2 3">
    <name type="scientific">Sphingomonas pseudosanguinis</name>
    <dbReference type="NCBI Taxonomy" id="413712"/>
    <lineage>
        <taxon>Bacteria</taxon>
        <taxon>Pseudomonadati</taxon>
        <taxon>Pseudomonadota</taxon>
        <taxon>Alphaproteobacteria</taxon>
        <taxon>Sphingomonadales</taxon>
        <taxon>Sphingomonadaceae</taxon>
        <taxon>Sphingomonas</taxon>
    </lineage>
</organism>
<dbReference type="RefSeq" id="WP_183952001.1">
    <property type="nucleotide sequence ID" value="NZ_JACIDH010000009.1"/>
</dbReference>
<feature type="transmembrane region" description="Helical" evidence="1">
    <location>
        <begin position="228"/>
        <end position="246"/>
    </location>
</feature>
<dbReference type="AlphaFoldDB" id="A0A7W6F3B1"/>
<feature type="transmembrane region" description="Helical" evidence="1">
    <location>
        <begin position="162"/>
        <end position="184"/>
    </location>
</feature>
<comment type="caution">
    <text evidence="2">The sequence shown here is derived from an EMBL/GenBank/DDBJ whole genome shotgun (WGS) entry which is preliminary data.</text>
</comment>
<dbReference type="Pfam" id="PF03988">
    <property type="entry name" value="DUF347"/>
    <property type="match status" value="4"/>
</dbReference>
<evidence type="ECO:0000256" key="1">
    <source>
        <dbReference type="SAM" id="Phobius"/>
    </source>
</evidence>
<gene>
    <name evidence="2" type="ORF">GGR48_002288</name>
</gene>
<dbReference type="InterPro" id="IPR007136">
    <property type="entry name" value="DUF347"/>
</dbReference>
<keyword evidence="1" id="KW-0472">Membrane</keyword>
<feature type="transmembrane region" description="Helical" evidence="1">
    <location>
        <begin position="140"/>
        <end position="156"/>
    </location>
</feature>
<keyword evidence="1" id="KW-0812">Transmembrane</keyword>
<evidence type="ECO:0000313" key="3">
    <source>
        <dbReference type="Proteomes" id="UP000538670"/>
    </source>
</evidence>
<proteinExistence type="predicted"/>
<dbReference type="Proteomes" id="UP000538670">
    <property type="component" value="Unassembled WGS sequence"/>
</dbReference>
<feature type="transmembrane region" description="Helical" evidence="1">
    <location>
        <begin position="101"/>
        <end position="120"/>
    </location>
</feature>
<dbReference type="EMBL" id="JACIDH010000009">
    <property type="protein sequence ID" value="MBB3879854.1"/>
    <property type="molecule type" value="Genomic_DNA"/>
</dbReference>
<sequence>METVDVTREHPARKVAEITLGFWLAKVVATTLGEVAGDAIAQTLNLGYVAGLAITLALLAAFLVAQVRADRYHPFLFWATIVGTTTAGTEIADLSTHTLNLGYNATSAILFGGMLLTLGIWYLRRGTCDVSAVVDRESELFFWGAVLFSNSLGTAFGDGLVYVFGLTYTTGSLVCMAVIGVVLLLHYVARVNAAFIFWAAFVFTRPFGADFGNLLTKEAVKGGFGLNTFATALVCVLLLTGVVVFFERRQHLVNGRSRTAA</sequence>
<feature type="transmembrane region" description="Helical" evidence="1">
    <location>
        <begin position="46"/>
        <end position="65"/>
    </location>
</feature>
<keyword evidence="3" id="KW-1185">Reference proteome</keyword>
<feature type="transmembrane region" description="Helical" evidence="1">
    <location>
        <begin position="191"/>
        <end position="208"/>
    </location>
</feature>
<evidence type="ECO:0000313" key="2">
    <source>
        <dbReference type="EMBL" id="MBB3879854.1"/>
    </source>
</evidence>